<evidence type="ECO:0000256" key="3">
    <source>
        <dbReference type="ARBA" id="ARBA00022692"/>
    </source>
</evidence>
<comment type="similarity">
    <text evidence="2 6">Belongs to the SURF1 family.</text>
</comment>
<accession>A0ABU0LCK5</accession>
<dbReference type="PANTHER" id="PTHR23427:SF2">
    <property type="entry name" value="SURFEIT LOCUS PROTEIN 1"/>
    <property type="match status" value="1"/>
</dbReference>
<evidence type="ECO:0000256" key="1">
    <source>
        <dbReference type="ARBA" id="ARBA00004370"/>
    </source>
</evidence>
<organism evidence="7 8">
    <name type="scientific">Xanthobacter agilis</name>
    <dbReference type="NCBI Taxonomy" id="47492"/>
    <lineage>
        <taxon>Bacteria</taxon>
        <taxon>Pseudomonadati</taxon>
        <taxon>Pseudomonadota</taxon>
        <taxon>Alphaproteobacteria</taxon>
        <taxon>Hyphomicrobiales</taxon>
        <taxon>Xanthobacteraceae</taxon>
        <taxon>Xanthobacter</taxon>
    </lineage>
</organism>
<evidence type="ECO:0000256" key="4">
    <source>
        <dbReference type="ARBA" id="ARBA00022989"/>
    </source>
</evidence>
<evidence type="ECO:0000313" key="8">
    <source>
        <dbReference type="Proteomes" id="UP001241747"/>
    </source>
</evidence>
<evidence type="ECO:0000256" key="5">
    <source>
        <dbReference type="ARBA" id="ARBA00023136"/>
    </source>
</evidence>
<sequence length="247" mass="26528">MRRRGWLVAPATVAVACLLLVGLGTWQMQRGAWKAHLIGMVAARAHAPAQEVPPVAQWPALTRDGDEYRHVHLRGVFDHARETLVFTVRGGDAGPPQGPGALVITPLMRADGPPILVNRGFVPEARRDPATRPEGQVAGEVEITGLLRLPEEASWFVPDNDAARGAFYRRDPASIAAARGVTGAAPFIIDLDAGPVPGGLPVAGATRLSFPDRHLEYALTWYGLAATLLAVSLAVWVSRRSRQRGKL</sequence>
<comment type="subcellular location">
    <subcellularLocation>
        <location evidence="6">Cell membrane</location>
        <topology evidence="6">Multi-pass membrane protein</topology>
    </subcellularLocation>
    <subcellularLocation>
        <location evidence="1">Membrane</location>
    </subcellularLocation>
</comment>
<reference evidence="7 8" key="1">
    <citation type="submission" date="2023-07" db="EMBL/GenBank/DDBJ databases">
        <title>Genomic Encyclopedia of Type Strains, Phase IV (KMG-IV): sequencing the most valuable type-strain genomes for metagenomic binning, comparative biology and taxonomic classification.</title>
        <authorList>
            <person name="Goeker M."/>
        </authorList>
    </citation>
    <scope>NUCLEOTIDE SEQUENCE [LARGE SCALE GENOMIC DNA]</scope>
    <source>
        <strain evidence="7 8">DSM 3770</strain>
    </source>
</reference>
<dbReference type="InterPro" id="IPR002994">
    <property type="entry name" value="Surf1/Shy1"/>
</dbReference>
<evidence type="ECO:0000313" key="7">
    <source>
        <dbReference type="EMBL" id="MDQ0504856.1"/>
    </source>
</evidence>
<dbReference type="Pfam" id="PF02104">
    <property type="entry name" value="SURF1"/>
    <property type="match status" value="1"/>
</dbReference>
<keyword evidence="4 6" id="KW-1133">Transmembrane helix</keyword>
<dbReference type="PROSITE" id="PS51257">
    <property type="entry name" value="PROKAR_LIPOPROTEIN"/>
    <property type="match status" value="1"/>
</dbReference>
<evidence type="ECO:0000256" key="6">
    <source>
        <dbReference type="RuleBase" id="RU363076"/>
    </source>
</evidence>
<gene>
    <name evidence="7" type="ORF">QOZ94_001638</name>
</gene>
<name>A0ABU0LCK5_XANAG</name>
<dbReference type="Proteomes" id="UP001241747">
    <property type="component" value="Unassembled WGS sequence"/>
</dbReference>
<keyword evidence="3 6" id="KW-0812">Transmembrane</keyword>
<evidence type="ECO:0000256" key="2">
    <source>
        <dbReference type="ARBA" id="ARBA00007165"/>
    </source>
</evidence>
<proteinExistence type="inferred from homology"/>
<dbReference type="RefSeq" id="WP_237344759.1">
    <property type="nucleotide sequence ID" value="NZ_JABWGX010000005.1"/>
</dbReference>
<feature type="transmembrane region" description="Helical" evidence="6">
    <location>
        <begin position="219"/>
        <end position="237"/>
    </location>
</feature>
<dbReference type="InterPro" id="IPR045214">
    <property type="entry name" value="Surf1/Surf4"/>
</dbReference>
<dbReference type="PROSITE" id="PS50895">
    <property type="entry name" value="SURF1"/>
    <property type="match status" value="1"/>
</dbReference>
<keyword evidence="5 6" id="KW-0472">Membrane</keyword>
<keyword evidence="6" id="KW-1003">Cell membrane</keyword>
<protein>
    <recommendedName>
        <fullName evidence="6">SURF1-like protein</fullName>
    </recommendedName>
</protein>
<keyword evidence="8" id="KW-1185">Reference proteome</keyword>
<comment type="caution">
    <text evidence="7">The sequence shown here is derived from an EMBL/GenBank/DDBJ whole genome shotgun (WGS) entry which is preliminary data.</text>
</comment>
<comment type="caution">
    <text evidence="6">Lacks conserved residue(s) required for the propagation of feature annotation.</text>
</comment>
<dbReference type="EMBL" id="JAUSVY010000003">
    <property type="protein sequence ID" value="MDQ0504856.1"/>
    <property type="molecule type" value="Genomic_DNA"/>
</dbReference>
<dbReference type="CDD" id="cd06662">
    <property type="entry name" value="SURF1"/>
    <property type="match status" value="1"/>
</dbReference>
<dbReference type="PANTHER" id="PTHR23427">
    <property type="entry name" value="SURFEIT LOCUS PROTEIN"/>
    <property type="match status" value="1"/>
</dbReference>